<evidence type="ECO:0000313" key="3">
    <source>
        <dbReference type="EMBL" id="TNV72460.1"/>
    </source>
</evidence>
<reference evidence="3" key="1">
    <citation type="submission" date="2019-06" db="EMBL/GenBank/DDBJ databases">
        <authorList>
            <person name="Zheng W."/>
        </authorList>
    </citation>
    <scope>NUCLEOTIDE SEQUENCE</scope>
    <source>
        <strain evidence="3">QDHG01</strain>
    </source>
</reference>
<accession>A0A8J8NDK0</accession>
<comment type="caution">
    <text evidence="3">The sequence shown here is derived from an EMBL/GenBank/DDBJ whole genome shotgun (WGS) entry which is preliminary data.</text>
</comment>
<feature type="region of interest" description="Disordered" evidence="1">
    <location>
        <begin position="305"/>
        <end position="335"/>
    </location>
</feature>
<evidence type="ECO:0000256" key="2">
    <source>
        <dbReference type="SAM" id="Phobius"/>
    </source>
</evidence>
<feature type="transmembrane region" description="Helical" evidence="2">
    <location>
        <begin position="199"/>
        <end position="218"/>
    </location>
</feature>
<feature type="transmembrane region" description="Helical" evidence="2">
    <location>
        <begin position="162"/>
        <end position="187"/>
    </location>
</feature>
<feature type="compositionally biased region" description="Basic and acidic residues" evidence="1">
    <location>
        <begin position="309"/>
        <end position="322"/>
    </location>
</feature>
<dbReference type="AlphaFoldDB" id="A0A8J8NDK0"/>
<evidence type="ECO:0000313" key="4">
    <source>
        <dbReference type="Proteomes" id="UP000785679"/>
    </source>
</evidence>
<dbReference type="Proteomes" id="UP000785679">
    <property type="component" value="Unassembled WGS sequence"/>
</dbReference>
<keyword evidence="4" id="KW-1185">Reference proteome</keyword>
<keyword evidence="2" id="KW-0472">Membrane</keyword>
<gene>
    <name evidence="3" type="ORF">FGO68_gene10210</name>
</gene>
<name>A0A8J8NDK0_HALGN</name>
<feature type="region of interest" description="Disordered" evidence="1">
    <location>
        <begin position="31"/>
        <end position="61"/>
    </location>
</feature>
<organism evidence="3 4">
    <name type="scientific">Halteria grandinella</name>
    <dbReference type="NCBI Taxonomy" id="5974"/>
    <lineage>
        <taxon>Eukaryota</taxon>
        <taxon>Sar</taxon>
        <taxon>Alveolata</taxon>
        <taxon>Ciliophora</taxon>
        <taxon>Intramacronucleata</taxon>
        <taxon>Spirotrichea</taxon>
        <taxon>Stichotrichia</taxon>
        <taxon>Sporadotrichida</taxon>
        <taxon>Halteriidae</taxon>
        <taxon>Halteria</taxon>
    </lineage>
</organism>
<feature type="compositionally biased region" description="Gly residues" evidence="1">
    <location>
        <begin position="326"/>
        <end position="335"/>
    </location>
</feature>
<keyword evidence="2" id="KW-0812">Transmembrane</keyword>
<evidence type="ECO:0000256" key="1">
    <source>
        <dbReference type="SAM" id="MobiDB-lite"/>
    </source>
</evidence>
<proteinExistence type="predicted"/>
<keyword evidence="2" id="KW-1133">Transmembrane helix</keyword>
<dbReference type="EMBL" id="RRYP01022270">
    <property type="protein sequence ID" value="TNV72460.1"/>
    <property type="molecule type" value="Genomic_DNA"/>
</dbReference>
<sequence length="335" mass="38461">MLQRLIQKLQLQALEMKRQTTNLTFEKKKTMKSIVPSKVHPHSPNTKGEQRYNTNNNNVSTEQNMETDAGFIRDNMIHDVKVVTTGDLINANGQVALSNQARVIYIPMFKGYSGFQRFGLYETELLGNKMDEEEFQAIVDQASKVVQIMYSRKRQEDNRGISGYKVFLTFVSFVAIVAMTVMIYLALMHDDSNLERTGYGLFAGGFIIMSCLAIYETFRDSKFMVFHFTERLKEGLDDFIETLNDDWEDRGIRWHFDNEHAMIECHIQTDLEIIEEVGGENESHMSEDSIEEQRKKQITKLNKQIMKSSRKEGPTDTIDSARGKVGNWGAGGRAH</sequence>
<protein>
    <submittedName>
        <fullName evidence="3">Uncharacterized protein</fullName>
    </submittedName>
</protein>